<evidence type="ECO:0000313" key="2">
    <source>
        <dbReference type="EMBL" id="QEC54909.1"/>
    </source>
</evidence>
<feature type="transmembrane region" description="Helical" evidence="1">
    <location>
        <begin position="52"/>
        <end position="71"/>
    </location>
</feature>
<evidence type="ECO:0000256" key="1">
    <source>
        <dbReference type="SAM" id="Phobius"/>
    </source>
</evidence>
<sequence length="155" mass="17589">MKRLQTRSRIPLCGFILLSFFLPAYEHSSAFQFIGIVRNSIDKAYDITNTDAVIAISLLLLIPFSAAVLLLRTWLCIPTRRVYVAMPLIFFMFFSGLFFATQTSLAGPSSVNLFTPAEFGFYLAAVCSVMLLFTKNQKRKRRKKTEIEREAELAS</sequence>
<keyword evidence="1" id="KW-1133">Transmembrane helix</keyword>
<accession>A0A5B8UFJ9</accession>
<dbReference type="Proteomes" id="UP000321204">
    <property type="component" value="Chromosome"/>
</dbReference>
<gene>
    <name evidence="2" type="ORF">FSB75_02995</name>
</gene>
<organism evidence="2 3">
    <name type="scientific">Flavisolibacter ginsenosidimutans</name>
    <dbReference type="NCBI Taxonomy" id="661481"/>
    <lineage>
        <taxon>Bacteria</taxon>
        <taxon>Pseudomonadati</taxon>
        <taxon>Bacteroidota</taxon>
        <taxon>Chitinophagia</taxon>
        <taxon>Chitinophagales</taxon>
        <taxon>Chitinophagaceae</taxon>
        <taxon>Flavisolibacter</taxon>
    </lineage>
</organism>
<proteinExistence type="predicted"/>
<dbReference type="KEGG" id="fgg:FSB75_02995"/>
<keyword evidence="3" id="KW-1185">Reference proteome</keyword>
<name>A0A5B8UFJ9_9BACT</name>
<feature type="transmembrane region" description="Helical" evidence="1">
    <location>
        <begin position="83"/>
        <end position="101"/>
    </location>
</feature>
<keyword evidence="1" id="KW-0812">Transmembrane</keyword>
<feature type="transmembrane region" description="Helical" evidence="1">
    <location>
        <begin position="113"/>
        <end position="134"/>
    </location>
</feature>
<protein>
    <submittedName>
        <fullName evidence="2">Uncharacterized protein</fullName>
    </submittedName>
</protein>
<reference evidence="2 3" key="1">
    <citation type="journal article" date="2015" name="Int. J. Syst. Evol. Microbiol.">
        <title>Flavisolibacter ginsenosidimutans sp. nov., with ginsenoside-converting activity isolated from soil used for cultivating ginseng.</title>
        <authorList>
            <person name="Zhao Y."/>
            <person name="Liu Q."/>
            <person name="Kang M.S."/>
            <person name="Jin F."/>
            <person name="Yu H."/>
            <person name="Im W.T."/>
        </authorList>
    </citation>
    <scope>NUCLEOTIDE SEQUENCE [LARGE SCALE GENOMIC DNA]</scope>
    <source>
        <strain evidence="2 3">Gsoil 636</strain>
    </source>
</reference>
<dbReference type="EMBL" id="CP042433">
    <property type="protein sequence ID" value="QEC54909.1"/>
    <property type="molecule type" value="Genomic_DNA"/>
</dbReference>
<dbReference type="RefSeq" id="WP_146782542.1">
    <property type="nucleotide sequence ID" value="NZ_BAABIO010000006.1"/>
</dbReference>
<evidence type="ECO:0000313" key="3">
    <source>
        <dbReference type="Proteomes" id="UP000321204"/>
    </source>
</evidence>
<keyword evidence="1" id="KW-0472">Membrane</keyword>
<dbReference type="AlphaFoldDB" id="A0A5B8UFJ9"/>